<dbReference type="PANTHER" id="PTHR36462:SF1">
    <property type="entry name" value="CHROMOSOME 12 OPEN READING FRAME 71"/>
    <property type="match status" value="1"/>
</dbReference>
<dbReference type="STRING" id="885580.ENSFDAP00000017852"/>
<feature type="region of interest" description="Disordered" evidence="1">
    <location>
        <begin position="107"/>
        <end position="129"/>
    </location>
</feature>
<dbReference type="Pfam" id="PF15480">
    <property type="entry name" value="DUF4640"/>
    <property type="match status" value="1"/>
</dbReference>
<dbReference type="Proteomes" id="UP000028990">
    <property type="component" value="Unassembled WGS sequence"/>
</dbReference>
<dbReference type="InterPro" id="IPR027908">
    <property type="entry name" value="DUF4640"/>
</dbReference>
<feature type="compositionally biased region" description="Basic residues" evidence="1">
    <location>
        <begin position="264"/>
        <end position="274"/>
    </location>
</feature>
<evidence type="ECO:0000313" key="2">
    <source>
        <dbReference type="EMBL" id="KFO31419.1"/>
    </source>
</evidence>
<feature type="region of interest" description="Disordered" evidence="1">
    <location>
        <begin position="246"/>
        <end position="292"/>
    </location>
</feature>
<feature type="region of interest" description="Disordered" evidence="1">
    <location>
        <begin position="155"/>
        <end position="219"/>
    </location>
</feature>
<evidence type="ECO:0000313" key="3">
    <source>
        <dbReference type="Proteomes" id="UP000028990"/>
    </source>
</evidence>
<feature type="compositionally biased region" description="Basic and acidic residues" evidence="1">
    <location>
        <begin position="107"/>
        <end position="120"/>
    </location>
</feature>
<dbReference type="AlphaFoldDB" id="A0A091DH02"/>
<gene>
    <name evidence="2" type="ORF">H920_07160</name>
</gene>
<dbReference type="EMBL" id="KN122282">
    <property type="protein sequence ID" value="KFO31419.1"/>
    <property type="molecule type" value="Genomic_DNA"/>
</dbReference>
<sequence>MASTSPSSDPSDAEDFNCENKSTLKLPGDCLPCEELPSCEDIILLEDMTPPECFSGDLIYPDQGRWGPEGKKRRPNLQQLLRDDPQQIYKLGISVAWADKNGLEDSTTHDEEIQKDDNKNHQKIQRKKKDEDCDVLNLTMVEGLGPSSCLPAQLTQQEHEVHPDSPTCKSSGNTDVGPFPELPATPKGQECAERAGKASSSRNSGTTEPSTSSPHLGDHGARLLSAASRLKRRAFHWLNHSVLSMGRRRQGPEQATRSCPQQAPHRRRCLRGKRVQPDGPPGQLGPQRGRKIRTEDQEKVTVIILAELREDVVKIHSWHWDMAESGAVVLFYG</sequence>
<proteinExistence type="predicted"/>
<dbReference type="PANTHER" id="PTHR36462">
    <property type="entry name" value="CHROMOSOME 12 OPEN READING FRAME 71"/>
    <property type="match status" value="1"/>
</dbReference>
<keyword evidence="3" id="KW-1185">Reference proteome</keyword>
<reference evidence="2 3" key="1">
    <citation type="submission" date="2013-11" db="EMBL/GenBank/DDBJ databases">
        <title>The Damaraland mole rat (Fukomys damarensis) genome and evolution of African mole rats.</title>
        <authorList>
            <person name="Gladyshev V.N."/>
            <person name="Fang X."/>
        </authorList>
    </citation>
    <scope>NUCLEOTIDE SEQUENCE [LARGE SCALE GENOMIC DNA]</scope>
    <source>
        <tissue evidence="2">Liver</tissue>
    </source>
</reference>
<evidence type="ECO:0000256" key="1">
    <source>
        <dbReference type="SAM" id="MobiDB-lite"/>
    </source>
</evidence>
<accession>A0A091DH02</accession>
<name>A0A091DH02_FUKDA</name>
<feature type="compositionally biased region" description="Polar residues" evidence="1">
    <location>
        <begin position="198"/>
        <end position="214"/>
    </location>
</feature>
<organism evidence="2 3">
    <name type="scientific">Fukomys damarensis</name>
    <name type="common">Damaraland mole rat</name>
    <name type="synonym">Cryptomys damarensis</name>
    <dbReference type="NCBI Taxonomy" id="885580"/>
    <lineage>
        <taxon>Eukaryota</taxon>
        <taxon>Metazoa</taxon>
        <taxon>Chordata</taxon>
        <taxon>Craniata</taxon>
        <taxon>Vertebrata</taxon>
        <taxon>Euteleostomi</taxon>
        <taxon>Mammalia</taxon>
        <taxon>Eutheria</taxon>
        <taxon>Euarchontoglires</taxon>
        <taxon>Glires</taxon>
        <taxon>Rodentia</taxon>
        <taxon>Hystricomorpha</taxon>
        <taxon>Bathyergidae</taxon>
        <taxon>Fukomys</taxon>
    </lineage>
</organism>
<protein>
    <submittedName>
        <fullName evidence="2">Uncharacterized protein</fullName>
    </submittedName>
</protein>